<dbReference type="SUPFAM" id="SSF52833">
    <property type="entry name" value="Thioredoxin-like"/>
    <property type="match status" value="1"/>
</dbReference>
<dbReference type="Proteomes" id="UP001529423">
    <property type="component" value="Unassembled WGS sequence"/>
</dbReference>
<dbReference type="InterPro" id="IPR036249">
    <property type="entry name" value="Thioredoxin-like_sf"/>
</dbReference>
<reference evidence="5" key="1">
    <citation type="submission" date="2023-06" db="EMBL/GenBank/DDBJ databases">
        <title>Identification and characterization of horizontal gene transfer across gut microbiota members of farm animals based on homology search.</title>
        <authorList>
            <person name="Zeman M."/>
            <person name="Kubasova T."/>
            <person name="Jahodarova E."/>
            <person name="Nykrynova M."/>
            <person name="Rychlik I."/>
        </authorList>
    </citation>
    <scope>NUCLEOTIDE SEQUENCE [LARGE SCALE GENOMIC DNA]</scope>
    <source>
        <strain evidence="5">105_WCHN</strain>
    </source>
</reference>
<name>A0ABT7VMB0_9LACO</name>
<keyword evidence="5" id="KW-1185">Reference proteome</keyword>
<keyword evidence="2" id="KW-0676">Redox-active center</keyword>
<dbReference type="PANTHER" id="PTHR30041">
    <property type="entry name" value="ARSENATE REDUCTASE"/>
    <property type="match status" value="1"/>
</dbReference>
<accession>A0ABT7VMB0</accession>
<evidence type="ECO:0000256" key="1">
    <source>
        <dbReference type="ARBA" id="ARBA00023157"/>
    </source>
</evidence>
<dbReference type="InterPro" id="IPR006660">
    <property type="entry name" value="Arsenate_reductase-like"/>
</dbReference>
<dbReference type="NCBIfam" id="TIGR01617">
    <property type="entry name" value="arsC_related"/>
    <property type="match status" value="1"/>
</dbReference>
<dbReference type="PROSITE" id="PS51353">
    <property type="entry name" value="ARSC"/>
    <property type="match status" value="1"/>
</dbReference>
<dbReference type="Pfam" id="PF03960">
    <property type="entry name" value="ArsC"/>
    <property type="match status" value="1"/>
</dbReference>
<evidence type="ECO:0000256" key="2">
    <source>
        <dbReference type="ARBA" id="ARBA00023284"/>
    </source>
</evidence>
<dbReference type="InterPro" id="IPR006504">
    <property type="entry name" value="Tscrpt_reg_Spx/MgsR"/>
</dbReference>
<organism evidence="4 5">
    <name type="scientific">Limosilactobacillus panis</name>
    <dbReference type="NCBI Taxonomy" id="47493"/>
    <lineage>
        <taxon>Bacteria</taxon>
        <taxon>Bacillati</taxon>
        <taxon>Bacillota</taxon>
        <taxon>Bacilli</taxon>
        <taxon>Lactobacillales</taxon>
        <taxon>Lactobacillaceae</taxon>
        <taxon>Limosilactobacillus</taxon>
    </lineage>
</organism>
<dbReference type="CDD" id="cd03032">
    <property type="entry name" value="ArsC_Spx"/>
    <property type="match status" value="1"/>
</dbReference>
<comment type="similarity">
    <text evidence="3">Belongs to the ArsC family.</text>
</comment>
<dbReference type="EMBL" id="JAUDEO010000015">
    <property type="protein sequence ID" value="MDM8333701.1"/>
    <property type="molecule type" value="Genomic_DNA"/>
</dbReference>
<dbReference type="NCBIfam" id="NF002459">
    <property type="entry name" value="PRK01655.1"/>
    <property type="match status" value="1"/>
</dbReference>
<proteinExistence type="inferred from homology"/>
<protein>
    <submittedName>
        <fullName evidence="4">Transcriptional regulator Spx</fullName>
    </submittedName>
</protein>
<gene>
    <name evidence="4" type="primary">spx</name>
    <name evidence="4" type="ORF">QUW46_03810</name>
</gene>
<evidence type="ECO:0000313" key="5">
    <source>
        <dbReference type="Proteomes" id="UP001529423"/>
    </source>
</evidence>
<reference evidence="4 5" key="2">
    <citation type="submission" date="2023-06" db="EMBL/GenBank/DDBJ databases">
        <title>Identification and characterization of horizontal gene transfer across gut microbiota members of farm animals based on homology search.</title>
        <authorList>
            <person name="Schwarzerova J."/>
            <person name="Nykrynova M."/>
            <person name="Jureckova K."/>
            <person name="Cejkova D."/>
            <person name="Rychlik I."/>
        </authorList>
    </citation>
    <scope>NUCLEOTIDE SEQUENCE [LARGE SCALE GENOMIC DNA]</scope>
    <source>
        <strain evidence="4 5">105_WCHN</strain>
    </source>
</reference>
<comment type="caution">
    <text evidence="4">The sequence shown here is derived from an EMBL/GenBank/DDBJ whole genome shotgun (WGS) entry which is preliminary data.</text>
</comment>
<evidence type="ECO:0000256" key="3">
    <source>
        <dbReference type="PROSITE-ProRule" id="PRU01282"/>
    </source>
</evidence>
<dbReference type="PANTHER" id="PTHR30041:SF7">
    <property type="entry name" value="GLOBAL TRANSCRIPTIONAL REGULATOR SPX"/>
    <property type="match status" value="1"/>
</dbReference>
<dbReference type="RefSeq" id="WP_289559706.1">
    <property type="nucleotide sequence ID" value="NZ_JAUDEO010000015.1"/>
</dbReference>
<evidence type="ECO:0000313" key="4">
    <source>
        <dbReference type="EMBL" id="MDM8333701.1"/>
    </source>
</evidence>
<dbReference type="Gene3D" id="3.40.30.10">
    <property type="entry name" value="Glutaredoxin"/>
    <property type="match status" value="1"/>
</dbReference>
<keyword evidence="1" id="KW-1015">Disulfide bond</keyword>
<sequence>MITLYTSPRSRSALKAQHWLTDHQLPFVIRNIFDHPLSYQEFQRILRLTENGTDDIITTRAKSRQRFGALLNDSLTLNALFELVKKHPALLHYPLIIDEKRLQVGYNTDDIRQFLPRSVRTLELLRAQRLIA</sequence>